<dbReference type="InterPro" id="IPR008972">
    <property type="entry name" value="Cupredoxin"/>
</dbReference>
<evidence type="ECO:0008006" key="3">
    <source>
        <dbReference type="Google" id="ProtNLM"/>
    </source>
</evidence>
<dbReference type="STRING" id="355243.SAMN03080615_00634"/>
<dbReference type="SUPFAM" id="SSF49503">
    <property type="entry name" value="Cupredoxins"/>
    <property type="match status" value="1"/>
</dbReference>
<keyword evidence="2" id="KW-1185">Reference proteome</keyword>
<proteinExistence type="predicted"/>
<sequence length="146" mass="16261">MARVLLSGLAVVTITISMMFSGKLLAEGDLTLKPQRLPELVMGSEESDYSLSQKTYELETGKAYRLELIASGLKPYAFRAPEFFSSIFLRKVEAGDMEIKAVSLTELEFEDEGSAEMFFVPVKPGTFEFYIAGLRHKGMEGVFIVK</sequence>
<organism evidence="1 2">
    <name type="scientific">Amphritea atlantica</name>
    <dbReference type="NCBI Taxonomy" id="355243"/>
    <lineage>
        <taxon>Bacteria</taxon>
        <taxon>Pseudomonadati</taxon>
        <taxon>Pseudomonadota</taxon>
        <taxon>Gammaproteobacteria</taxon>
        <taxon>Oceanospirillales</taxon>
        <taxon>Oceanospirillaceae</taxon>
        <taxon>Amphritea</taxon>
    </lineage>
</organism>
<dbReference type="Gene3D" id="2.60.40.420">
    <property type="entry name" value="Cupredoxins - blue copper proteins"/>
    <property type="match status" value="1"/>
</dbReference>
<gene>
    <name evidence="1" type="ORF">SAMN03080615_00634</name>
</gene>
<name>A0A1H9DMP3_9GAMM</name>
<dbReference type="AlphaFoldDB" id="A0A1H9DMP3"/>
<reference evidence="2" key="1">
    <citation type="submission" date="2016-10" db="EMBL/GenBank/DDBJ databases">
        <authorList>
            <person name="Varghese N."/>
            <person name="Submissions S."/>
        </authorList>
    </citation>
    <scope>NUCLEOTIDE SEQUENCE [LARGE SCALE GENOMIC DNA]</scope>
    <source>
        <strain evidence="2">DSM 18887</strain>
    </source>
</reference>
<accession>A0A1H9DMP3</accession>
<evidence type="ECO:0000313" key="2">
    <source>
        <dbReference type="Proteomes" id="UP000198749"/>
    </source>
</evidence>
<protein>
    <recommendedName>
        <fullName evidence="3">Copper-binding protein</fullName>
    </recommendedName>
</protein>
<dbReference type="RefSeq" id="WP_091353786.1">
    <property type="nucleotide sequence ID" value="NZ_AP025284.1"/>
</dbReference>
<dbReference type="OrthoDB" id="5343781at2"/>
<dbReference type="EMBL" id="FOGB01000001">
    <property type="protein sequence ID" value="SEQ14745.1"/>
    <property type="molecule type" value="Genomic_DNA"/>
</dbReference>
<dbReference type="Proteomes" id="UP000198749">
    <property type="component" value="Unassembled WGS sequence"/>
</dbReference>
<evidence type="ECO:0000313" key="1">
    <source>
        <dbReference type="EMBL" id="SEQ14745.1"/>
    </source>
</evidence>